<evidence type="ECO:0008006" key="4">
    <source>
        <dbReference type="Google" id="ProtNLM"/>
    </source>
</evidence>
<keyword evidence="1" id="KW-0472">Membrane</keyword>
<keyword evidence="1" id="KW-1133">Transmembrane helix</keyword>
<keyword evidence="1" id="KW-0812">Transmembrane</keyword>
<evidence type="ECO:0000313" key="2">
    <source>
        <dbReference type="EMBL" id="PRH85441.1"/>
    </source>
</evidence>
<name>A0A2S9Q7W8_9HYPH</name>
<dbReference type="OrthoDB" id="8685152at2"/>
<dbReference type="AlphaFoldDB" id="A0A2S9Q7W8"/>
<sequence>MALIPCPACSQRVSEQALACPSCGHPIAAAGEGKQTAVRVLGGVAGTYVSANALVQLVLGAVFCICVAAVIMTLIIVSG</sequence>
<accession>A0A2S9Q7W8</accession>
<protein>
    <recommendedName>
        <fullName evidence="4">Zinc ribbon domain-containing protein</fullName>
    </recommendedName>
</protein>
<dbReference type="EMBL" id="PUEJ01000008">
    <property type="protein sequence ID" value="PRH85441.1"/>
    <property type="molecule type" value="Genomic_DNA"/>
</dbReference>
<comment type="caution">
    <text evidence="2">The sequence shown here is derived from an EMBL/GenBank/DDBJ whole genome shotgun (WGS) entry which is preliminary data.</text>
</comment>
<gene>
    <name evidence="2" type="ORF">C5L14_20850</name>
</gene>
<dbReference type="RefSeq" id="WP_105864001.1">
    <property type="nucleotide sequence ID" value="NZ_PUEJ01000008.1"/>
</dbReference>
<feature type="transmembrane region" description="Helical" evidence="1">
    <location>
        <begin position="53"/>
        <end position="77"/>
    </location>
</feature>
<evidence type="ECO:0000313" key="3">
    <source>
        <dbReference type="Proteomes" id="UP000237682"/>
    </source>
</evidence>
<dbReference type="Proteomes" id="UP000237682">
    <property type="component" value="Unassembled WGS sequence"/>
</dbReference>
<organism evidence="2 3">
    <name type="scientific">Labrys okinawensis</name>
    <dbReference type="NCBI Taxonomy" id="346911"/>
    <lineage>
        <taxon>Bacteria</taxon>
        <taxon>Pseudomonadati</taxon>
        <taxon>Pseudomonadota</taxon>
        <taxon>Alphaproteobacteria</taxon>
        <taxon>Hyphomicrobiales</taxon>
        <taxon>Xanthobacteraceae</taxon>
        <taxon>Labrys</taxon>
    </lineage>
</organism>
<reference evidence="2 3" key="1">
    <citation type="submission" date="2018-02" db="EMBL/GenBank/DDBJ databases">
        <title>Whole genome sequencing of endophytic bacterium.</title>
        <authorList>
            <person name="Eedara R."/>
            <person name="Podile A.R."/>
        </authorList>
    </citation>
    <scope>NUCLEOTIDE SEQUENCE [LARGE SCALE GENOMIC DNA]</scope>
    <source>
        <strain evidence="2 3">RP1T</strain>
    </source>
</reference>
<proteinExistence type="predicted"/>
<evidence type="ECO:0000256" key="1">
    <source>
        <dbReference type="SAM" id="Phobius"/>
    </source>
</evidence>
<keyword evidence="3" id="KW-1185">Reference proteome</keyword>